<dbReference type="AlphaFoldDB" id="A0A182TSQ7"/>
<evidence type="ECO:0000313" key="1">
    <source>
        <dbReference type="EnsemblMetazoa" id="AMEC007635-PA"/>
    </source>
</evidence>
<sequence>MIIANSAVGTVFAKVYSARLITMASKNPSVAWIVCVVIASLTAKGYGWNLPASYYQGAGGAGAGGGYFGGRGESTLNNLGLAGSGSGFGYNGQAGGFGGSNFGQGQFAPHNTNGVASDAIGFGGSFGGSGGKYGPSGHHHGYRHPTTYAGRPMTHVYPVSGWPWHGVGYVYRVPVAHINPDGSYGFSYYTPHSARDETGHAKGNVEGTYGFQNDGAKHNFSFNAAPDVDLRSSIVMKLIETVCNTMVELAMYQLIDRTSLATKNRTQRGRNRPIKRATCVDRFRTTTRQVVMIFSMWPEQGWDSAQPEVVYPYRMVYLETMDNDSVRPLVLVEYLELTEAALLGLEVKELKSVMD</sequence>
<reference evidence="2" key="1">
    <citation type="submission" date="2014-01" db="EMBL/GenBank/DDBJ databases">
        <title>The Genome Sequence of Anopheles melas CM1001059_A (V2).</title>
        <authorList>
            <consortium name="The Broad Institute Genomics Platform"/>
            <person name="Neafsey D.E."/>
            <person name="Besansky N."/>
            <person name="Howell P."/>
            <person name="Walton C."/>
            <person name="Young S.K."/>
            <person name="Zeng Q."/>
            <person name="Gargeya S."/>
            <person name="Fitzgerald M."/>
            <person name="Haas B."/>
            <person name="Abouelleil A."/>
            <person name="Allen A.W."/>
            <person name="Alvarado L."/>
            <person name="Arachchi H.M."/>
            <person name="Berlin A.M."/>
            <person name="Chapman S.B."/>
            <person name="Gainer-Dewar J."/>
            <person name="Goldberg J."/>
            <person name="Griggs A."/>
            <person name="Gujja S."/>
            <person name="Hansen M."/>
            <person name="Howarth C."/>
            <person name="Imamovic A."/>
            <person name="Ireland A."/>
            <person name="Larimer J."/>
            <person name="McCowan C."/>
            <person name="Murphy C."/>
            <person name="Pearson M."/>
            <person name="Poon T.W."/>
            <person name="Priest M."/>
            <person name="Roberts A."/>
            <person name="Saif S."/>
            <person name="Shea T."/>
            <person name="Sisk P."/>
            <person name="Sykes S."/>
            <person name="Wortman J."/>
            <person name="Nusbaum C."/>
            <person name="Birren B."/>
        </authorList>
    </citation>
    <scope>NUCLEOTIDE SEQUENCE [LARGE SCALE GENOMIC DNA]</scope>
    <source>
        <strain evidence="2">CM1001059</strain>
    </source>
</reference>
<reference evidence="1" key="2">
    <citation type="submission" date="2020-05" db="UniProtKB">
        <authorList>
            <consortium name="EnsemblMetazoa"/>
        </authorList>
    </citation>
    <scope>IDENTIFICATION</scope>
    <source>
        <strain evidence="1">CM1001059</strain>
    </source>
</reference>
<name>A0A182TSQ7_9DIPT</name>
<protein>
    <submittedName>
        <fullName evidence="1">Uncharacterized protein</fullName>
    </submittedName>
</protein>
<dbReference type="STRING" id="34690.A0A182TSQ7"/>
<dbReference type="EnsemblMetazoa" id="AMEC007635-RA">
    <property type="protein sequence ID" value="AMEC007635-PA"/>
    <property type="gene ID" value="AMEC007635"/>
</dbReference>
<dbReference type="VEuPathDB" id="VectorBase:AMEC007635"/>
<accession>A0A182TSQ7</accession>
<dbReference type="Proteomes" id="UP000075902">
    <property type="component" value="Unassembled WGS sequence"/>
</dbReference>
<organism evidence="1 2">
    <name type="scientific">Anopheles melas</name>
    <dbReference type="NCBI Taxonomy" id="34690"/>
    <lineage>
        <taxon>Eukaryota</taxon>
        <taxon>Metazoa</taxon>
        <taxon>Ecdysozoa</taxon>
        <taxon>Arthropoda</taxon>
        <taxon>Hexapoda</taxon>
        <taxon>Insecta</taxon>
        <taxon>Pterygota</taxon>
        <taxon>Neoptera</taxon>
        <taxon>Endopterygota</taxon>
        <taxon>Diptera</taxon>
        <taxon>Nematocera</taxon>
        <taxon>Culicoidea</taxon>
        <taxon>Culicidae</taxon>
        <taxon>Anophelinae</taxon>
        <taxon>Anopheles</taxon>
    </lineage>
</organism>
<proteinExistence type="predicted"/>
<keyword evidence="2" id="KW-1185">Reference proteome</keyword>
<evidence type="ECO:0000313" key="2">
    <source>
        <dbReference type="Proteomes" id="UP000075902"/>
    </source>
</evidence>